<evidence type="ECO:0000256" key="6">
    <source>
        <dbReference type="ARBA" id="ARBA00023069"/>
    </source>
</evidence>
<feature type="domain" description="IFT80/172/WDR35 TPR" evidence="10">
    <location>
        <begin position="659"/>
        <end position="786"/>
    </location>
</feature>
<dbReference type="GO" id="GO:0030992">
    <property type="term" value="C:intraciliary transport particle B"/>
    <property type="evidence" value="ECO:0007669"/>
    <property type="project" value="TreeGrafter"/>
</dbReference>
<feature type="region of interest" description="Disordered" evidence="9">
    <location>
        <begin position="466"/>
        <end position="485"/>
    </location>
</feature>
<dbReference type="InterPro" id="IPR015943">
    <property type="entry name" value="WD40/YVTN_repeat-like_dom_sf"/>
</dbReference>
<dbReference type="SUPFAM" id="SSF50978">
    <property type="entry name" value="WD40 repeat-like"/>
    <property type="match status" value="2"/>
</dbReference>
<dbReference type="Gene3D" id="2.130.10.10">
    <property type="entry name" value="YVTN repeat-like/Quinoprotein amine dehydrogenase"/>
    <property type="match status" value="2"/>
</dbReference>
<organism evidence="12 13">
    <name type="scientific">Triparma columacea</name>
    <dbReference type="NCBI Taxonomy" id="722753"/>
    <lineage>
        <taxon>Eukaryota</taxon>
        <taxon>Sar</taxon>
        <taxon>Stramenopiles</taxon>
        <taxon>Ochrophyta</taxon>
        <taxon>Bolidophyceae</taxon>
        <taxon>Parmales</taxon>
        <taxon>Triparmaceae</taxon>
        <taxon>Triparma</taxon>
    </lineage>
</organism>
<comment type="caution">
    <text evidence="12">The sequence shown here is derived from an EMBL/GenBank/DDBJ whole genome shotgun (WGS) entry which is preliminary data.</text>
</comment>
<accession>A0A9W7G1N4</accession>
<dbReference type="InterPro" id="IPR056168">
    <property type="entry name" value="TPR_IF140/IFT172/WDR19"/>
</dbReference>
<evidence type="ECO:0000259" key="10">
    <source>
        <dbReference type="Pfam" id="PF23387"/>
    </source>
</evidence>
<comment type="subcellular location">
    <subcellularLocation>
        <location evidence="1">Cell projection</location>
        <location evidence="1">Cilium</location>
    </subcellularLocation>
</comment>
<dbReference type="Proteomes" id="UP001165065">
    <property type="component" value="Unassembled WGS sequence"/>
</dbReference>
<evidence type="ECO:0000256" key="5">
    <source>
        <dbReference type="ARBA" id="ARBA00022803"/>
    </source>
</evidence>
<dbReference type="Pfam" id="PF23387">
    <property type="entry name" value="TPR_IFT80_172"/>
    <property type="match status" value="1"/>
</dbReference>
<evidence type="ECO:0008006" key="14">
    <source>
        <dbReference type="Google" id="ProtNLM"/>
    </source>
</evidence>
<evidence type="ECO:0000313" key="13">
    <source>
        <dbReference type="Proteomes" id="UP001165065"/>
    </source>
</evidence>
<evidence type="ECO:0000313" key="12">
    <source>
        <dbReference type="EMBL" id="GMI28029.1"/>
    </source>
</evidence>
<reference evidence="13" key="1">
    <citation type="journal article" date="2023" name="Commun. Biol.">
        <title>Genome analysis of Parmales, the sister group of diatoms, reveals the evolutionary specialization of diatoms from phago-mixotrophs to photoautotrophs.</title>
        <authorList>
            <person name="Ban H."/>
            <person name="Sato S."/>
            <person name="Yoshikawa S."/>
            <person name="Yamada K."/>
            <person name="Nakamura Y."/>
            <person name="Ichinomiya M."/>
            <person name="Sato N."/>
            <person name="Blanc-Mathieu R."/>
            <person name="Endo H."/>
            <person name="Kuwata A."/>
            <person name="Ogata H."/>
        </authorList>
    </citation>
    <scope>NUCLEOTIDE SEQUENCE [LARGE SCALE GENOMIC DNA]</scope>
</reference>
<dbReference type="GO" id="GO:0005930">
    <property type="term" value="C:axoneme"/>
    <property type="evidence" value="ECO:0007669"/>
    <property type="project" value="TreeGrafter"/>
</dbReference>
<evidence type="ECO:0000256" key="8">
    <source>
        <dbReference type="ARBA" id="ARBA00038130"/>
    </source>
</evidence>
<evidence type="ECO:0000259" key="11">
    <source>
        <dbReference type="Pfam" id="PF24762"/>
    </source>
</evidence>
<evidence type="ECO:0000256" key="7">
    <source>
        <dbReference type="ARBA" id="ARBA00023273"/>
    </source>
</evidence>
<keyword evidence="3" id="KW-0853">WD repeat</keyword>
<dbReference type="Pfam" id="PF24762">
    <property type="entry name" value="TPR_IF140-IFT172"/>
    <property type="match status" value="1"/>
</dbReference>
<dbReference type="GO" id="GO:0042073">
    <property type="term" value="P:intraciliary transport"/>
    <property type="evidence" value="ECO:0007669"/>
    <property type="project" value="TreeGrafter"/>
</dbReference>
<evidence type="ECO:0000256" key="2">
    <source>
        <dbReference type="ARBA" id="ARBA00022473"/>
    </source>
</evidence>
<dbReference type="OrthoDB" id="2186662at2759"/>
<dbReference type="PANTHER" id="PTHR15722">
    <property type="entry name" value="IFT140/172-RELATED"/>
    <property type="match status" value="1"/>
</dbReference>
<evidence type="ECO:0000256" key="3">
    <source>
        <dbReference type="ARBA" id="ARBA00022574"/>
    </source>
</evidence>
<comment type="similarity">
    <text evidence="8">Belongs to the IFT172 family.</text>
</comment>
<dbReference type="InterPro" id="IPR036322">
    <property type="entry name" value="WD40_repeat_dom_sf"/>
</dbReference>
<evidence type="ECO:0000256" key="1">
    <source>
        <dbReference type="ARBA" id="ARBA00004138"/>
    </source>
</evidence>
<gene>
    <name evidence="12" type="ORF">TrCOL_g8150</name>
</gene>
<dbReference type="GO" id="GO:0036064">
    <property type="term" value="C:ciliary basal body"/>
    <property type="evidence" value="ECO:0007669"/>
    <property type="project" value="TreeGrafter"/>
</dbReference>
<dbReference type="InterPro" id="IPR056157">
    <property type="entry name" value="TPR_IFT80_172_dom"/>
</dbReference>
<feature type="domain" description="IF140/IFT172/WDR19 TPR" evidence="11">
    <location>
        <begin position="957"/>
        <end position="1265"/>
    </location>
</feature>
<dbReference type="EMBL" id="BRYA01000655">
    <property type="protein sequence ID" value="GMI28029.1"/>
    <property type="molecule type" value="Genomic_DNA"/>
</dbReference>
<keyword evidence="13" id="KW-1185">Reference proteome</keyword>
<protein>
    <recommendedName>
        <fullName evidence="14">Intraflagellar transport protein 172</fullName>
    </recommendedName>
</protein>
<dbReference type="SMART" id="SM00320">
    <property type="entry name" value="WD40"/>
    <property type="match status" value="4"/>
</dbReference>
<evidence type="ECO:0000256" key="4">
    <source>
        <dbReference type="ARBA" id="ARBA00022737"/>
    </source>
</evidence>
<keyword evidence="5" id="KW-0802">TPR repeat</keyword>
<proteinExistence type="inferred from homology"/>
<keyword evidence="6" id="KW-0969">Cilium</keyword>
<dbReference type="InterPro" id="IPR001680">
    <property type="entry name" value="WD40_rpt"/>
</dbReference>
<dbReference type="Pfam" id="PF00400">
    <property type="entry name" value="WD40"/>
    <property type="match status" value="1"/>
</dbReference>
<dbReference type="Gene3D" id="1.25.40.470">
    <property type="match status" value="2"/>
</dbReference>
<keyword evidence="2" id="KW-0217">Developmental protein</keyword>
<sequence>MQLRHANTLMSPAEGSTPWEKKVTAICFAPDNSRMAVCCVDRIVSIYDENGDRIDKFSTKPNDKGPKNYIVRSLAFCPDSKQPKLAVAQSDNIVFVYKWAGDSQSIWNGKKSICNKFSGTSPVTSMVWPNNHPFEAVYGLAEGKVKIGQLRSNKHQTLYNGESYVVALASNPNGSGIISAHLDGSIYRYNFPDSNQSGPAYTKICTHSSVPYALSWGRAICAAGNDQLVTFYDRDGGLERTFDYSGEPEKGQVECKEFSCAAFNNTGDSVAVGNFDCYYTFSYNAKSDLWDENEVKVVENMYSVTAMNWKNNGSTLAIGTFCGLLDLYDACIKRYTYKRAFEITYVSPSQVLIRKKSEKSSSLLKSNFGHEITKINIYADTDVKIDRYVVAFTESSLILLDLDTGKQSEIQWHGNGESEKFIFDTANACLVSYAGELSVIEYGCDEIIASVRTEYTSSHLLSVRINERPPRQGLDNPDTPRVDDEDGKNKKIAYLLDHQAVCVKNMHTQASTTINHDTKIDFLELNSRGNLLLFRDKRRVLHLFDVETQSRTALLNYCSYVQWVPGSDVVVAQNRNTMCVWYNIHAPDQVMVKEIKGDIDGIERANGKTEVLVDETVSVSSYELVEELIDFGTAIDDRDYVIAMQILEGMEFSPQSEAMWSQLQQMCIDNWNLKMAERCSAALGDVSRARYLRKVAKLADVAKDQGVDPRDHWQVRSKMLELKKELEMAEDVLIAHNKVDEAIAMYEDLLLFNEALEVAERRNHPEAEDKRRKFYQYLLDTKQEEAAALMKEGTGDYAQAINLYLQAGMPGKAARVIADNNINQPSNLLESVAIALEDADMYEKAGDFYERMGQKQRALDGFVKGHAFRKAVELARKHFPNQVVSLEESWGDYLASVSQLDMAINHYMEAHAQTKAINAALKARQWSKALNLADQLDVQEAQPYYAELAEHYAAQKQYKEAERCYVQSDNHSKAVDMWTAAGEWEAAHKLARSFLPESEITTLYMENAAKMEKAQKFKEAEKLYLAVEKPDHAIAMYKRHRKYDTMIQLVGKYRKELLGESHKYLAQQLEMEGNLRDAEEHYASAGEWLAAVNMYRTNDQWEEAIRVAKFHGGINASKRVAYAYALHLGGAAGAKLLTKLGLLEPAIDYAMESGAFEHAFELSKEALPKKVPEVHLKYALYLEDEERFQEAEAEFINASKPREAIEMYLHQQSWSDAARVADQYDPSAIPEVYSAQGKAAAEREDFGRAEEMYVKASKPDLALAMYEGAGQYQDALRVAQRHLPHKVNEVNLRYQSAQAGMGTGGTKADYLSKGRNMEKNGRFSEAIDAYLMAKKDIIRDSDALEEIWEQAVRVAKTNMKNRYMEVVRGVSSRLVEVKKYESAAEILREADLLDEAISVCISGQAWEKAKELAGGNRMLTDRVESAFSGYMVKAENTSGLMEMGHTDAALDVLAQRGDWDRLWDTAEKERVGKKVTTKYAARRVQQLVDDGGLKLDEAVETLLKHGAPSSPSYYDMYRDLTCGVLGRDKGQESRSDQPGVVSDLREVLYGVAVELRGRSTDGKIDGEFEQLLMATHYTHMMYECIGQKLGGLAAKCAVTLLRYAGVVPTDKVFYVAGQACKDEGEMNLAFMLLNRYVDLIEAIEEGDMGGIDNADFADATNVPFDSQLPTYFYLPEHDAREEVRDWVLSICMDNSIEQALPRQGESEGTIYAGLFASNKPTCIVTGFPVSSRDQINVNNSIANKKDWNALVAKTGKCPWTNEAATAQW</sequence>
<dbReference type="PANTHER" id="PTHR15722:SF2">
    <property type="entry name" value="INTRAFLAGELLAR TRANSPORT PROTEIN 172 HOMOLOG"/>
    <property type="match status" value="1"/>
</dbReference>
<keyword evidence="7" id="KW-0966">Cell projection</keyword>
<name>A0A9W7G1N4_9STRA</name>
<evidence type="ECO:0000256" key="9">
    <source>
        <dbReference type="SAM" id="MobiDB-lite"/>
    </source>
</evidence>
<keyword evidence="4" id="KW-0677">Repeat</keyword>